<evidence type="ECO:0000313" key="1">
    <source>
        <dbReference type="EMBL" id="KAK1414736.1"/>
    </source>
</evidence>
<sequence>MLLFKVRLLKQSQVNDNAGKMVKNYAEAITTGKNDVQQINFRYLEPTSKKDGVDVMLSADSVKKDGALAKQANKSVNSTVISSNRFAALEDYVGTDICGNIATGSANGSKSGGAMRVEEGNLSDDDCEEVYDETTAFLASLDNKGASTPSASGDQ</sequence>
<organism evidence="1 2">
    <name type="scientific">Tagetes erecta</name>
    <name type="common">African marigold</name>
    <dbReference type="NCBI Taxonomy" id="13708"/>
    <lineage>
        <taxon>Eukaryota</taxon>
        <taxon>Viridiplantae</taxon>
        <taxon>Streptophyta</taxon>
        <taxon>Embryophyta</taxon>
        <taxon>Tracheophyta</taxon>
        <taxon>Spermatophyta</taxon>
        <taxon>Magnoliopsida</taxon>
        <taxon>eudicotyledons</taxon>
        <taxon>Gunneridae</taxon>
        <taxon>Pentapetalae</taxon>
        <taxon>asterids</taxon>
        <taxon>campanulids</taxon>
        <taxon>Asterales</taxon>
        <taxon>Asteraceae</taxon>
        <taxon>Asteroideae</taxon>
        <taxon>Heliantheae alliance</taxon>
        <taxon>Tageteae</taxon>
        <taxon>Tagetes</taxon>
    </lineage>
</organism>
<dbReference type="AlphaFoldDB" id="A0AAD8NNA3"/>
<name>A0AAD8NNA3_TARER</name>
<dbReference type="EMBL" id="JAUHHV010000008">
    <property type="protein sequence ID" value="KAK1414736.1"/>
    <property type="molecule type" value="Genomic_DNA"/>
</dbReference>
<evidence type="ECO:0000313" key="2">
    <source>
        <dbReference type="Proteomes" id="UP001229421"/>
    </source>
</evidence>
<accession>A0AAD8NNA3</accession>
<reference evidence="1" key="1">
    <citation type="journal article" date="2023" name="bioRxiv">
        <title>Improved chromosome-level genome assembly for marigold (Tagetes erecta).</title>
        <authorList>
            <person name="Jiang F."/>
            <person name="Yuan L."/>
            <person name="Wang S."/>
            <person name="Wang H."/>
            <person name="Xu D."/>
            <person name="Wang A."/>
            <person name="Fan W."/>
        </authorList>
    </citation>
    <scope>NUCLEOTIDE SEQUENCE</scope>
    <source>
        <strain evidence="1">WSJ</strain>
        <tissue evidence="1">Leaf</tissue>
    </source>
</reference>
<keyword evidence="2" id="KW-1185">Reference proteome</keyword>
<proteinExistence type="predicted"/>
<comment type="caution">
    <text evidence="1">The sequence shown here is derived from an EMBL/GenBank/DDBJ whole genome shotgun (WGS) entry which is preliminary data.</text>
</comment>
<protein>
    <submittedName>
        <fullName evidence="1">Uncharacterized protein</fullName>
    </submittedName>
</protein>
<dbReference type="Proteomes" id="UP001229421">
    <property type="component" value="Unassembled WGS sequence"/>
</dbReference>
<gene>
    <name evidence="1" type="ORF">QVD17_30487</name>
</gene>